<name>A0A8T4GWV7_9EURY</name>
<dbReference type="OrthoDB" id="232973at2157"/>
<dbReference type="Gene3D" id="3.30.450.410">
    <property type="match status" value="1"/>
</dbReference>
<keyword evidence="2" id="KW-1185">Reference proteome</keyword>
<dbReference type="InterPro" id="IPR004927">
    <property type="entry name" value="MerB"/>
</dbReference>
<dbReference type="EMBL" id="JAGGLC010000001">
    <property type="protein sequence ID" value="MBP1985778.1"/>
    <property type="molecule type" value="Genomic_DNA"/>
</dbReference>
<evidence type="ECO:0008006" key="3">
    <source>
        <dbReference type="Google" id="ProtNLM"/>
    </source>
</evidence>
<gene>
    <name evidence="1" type="ORF">J2753_000251</name>
</gene>
<proteinExistence type="predicted"/>
<dbReference type="InterPro" id="IPR053717">
    <property type="entry name" value="MerB_lyase_sf"/>
</dbReference>
<dbReference type="AlphaFoldDB" id="A0A8T4GWV7"/>
<evidence type="ECO:0000313" key="2">
    <source>
        <dbReference type="Proteomes" id="UP000823736"/>
    </source>
</evidence>
<dbReference type="Proteomes" id="UP000823736">
    <property type="component" value="Unassembled WGS sequence"/>
</dbReference>
<dbReference type="GO" id="GO:0018836">
    <property type="term" value="F:alkylmercury lyase activity"/>
    <property type="evidence" value="ECO:0007669"/>
    <property type="project" value="InterPro"/>
</dbReference>
<dbReference type="Pfam" id="PF03243">
    <property type="entry name" value="MerB"/>
    <property type="match status" value="1"/>
</dbReference>
<protein>
    <recommendedName>
        <fullName evidence="3">Alkylmercury lyase</fullName>
    </recommendedName>
</protein>
<reference evidence="1" key="1">
    <citation type="submission" date="2021-03" db="EMBL/GenBank/DDBJ databases">
        <title>Genomic Encyclopedia of Type Strains, Phase IV (KMG-IV): sequencing the most valuable type-strain genomes for metagenomic binning, comparative biology and taxonomic classification.</title>
        <authorList>
            <person name="Goeker M."/>
        </authorList>
    </citation>
    <scope>NUCLEOTIDE SEQUENCE</scope>
    <source>
        <strain evidence="1">DSM 26232</strain>
    </source>
</reference>
<organism evidence="1 2">
    <name type="scientific">Halolamina salifodinae</name>
    <dbReference type="NCBI Taxonomy" id="1202767"/>
    <lineage>
        <taxon>Archaea</taxon>
        <taxon>Methanobacteriati</taxon>
        <taxon>Methanobacteriota</taxon>
        <taxon>Stenosarchaea group</taxon>
        <taxon>Halobacteria</taxon>
        <taxon>Halobacteriales</taxon>
        <taxon>Haloferacaceae</taxon>
    </lineage>
</organism>
<comment type="caution">
    <text evidence="1">The sequence shown here is derived from an EMBL/GenBank/DDBJ whole genome shotgun (WGS) entry which is preliminary data.</text>
</comment>
<evidence type="ECO:0000313" key="1">
    <source>
        <dbReference type="EMBL" id="MBP1985778.1"/>
    </source>
</evidence>
<sequence length="200" mass="21404">MSSERSDQEGNSEQDERWLGGQRVLEAELPAAFRTEMSRFLDRDLATLEEWVAALRAANGGVIDAEMLCHADEQTPHWAVLDGETYHFQCFYDAVALARLRDGVVDIGTESPSGDVVGARSTGHDIDPTPSTAVVSFGIETGAATAGDKPTAREAYGAICPYVKAFPDRGAYQSWADAVNAETVAMPLTAGVPIAGRLVD</sequence>
<dbReference type="RefSeq" id="WP_209489674.1">
    <property type="nucleotide sequence ID" value="NZ_JAGGLC010000001.1"/>
</dbReference>
<dbReference type="SUPFAM" id="SSF160387">
    <property type="entry name" value="NosL/MerB-like"/>
    <property type="match status" value="1"/>
</dbReference>
<accession>A0A8T4GWV7</accession>